<dbReference type="GeneID" id="185368"/>
<feature type="transmembrane region" description="Helical" evidence="1">
    <location>
        <begin position="20"/>
        <end position="53"/>
    </location>
</feature>
<dbReference type="Proteomes" id="UP000001940">
    <property type="component" value="Chromosome V"/>
</dbReference>
<feature type="transmembrane region" description="Helical" evidence="1">
    <location>
        <begin position="65"/>
        <end position="91"/>
    </location>
</feature>
<feature type="transmembrane region" description="Helical" evidence="1">
    <location>
        <begin position="157"/>
        <end position="184"/>
    </location>
</feature>
<dbReference type="HOGENOM" id="CLU_049496_0_0_1"/>
<evidence type="ECO:0000313" key="2">
    <source>
        <dbReference type="EMBL" id="CAB04335.1"/>
    </source>
</evidence>
<feature type="transmembrane region" description="Helical" evidence="1">
    <location>
        <begin position="248"/>
        <end position="265"/>
    </location>
</feature>
<feature type="transmembrane region" description="Helical" evidence="1">
    <location>
        <begin position="204"/>
        <end position="227"/>
    </location>
</feature>
<keyword evidence="1" id="KW-0812">Transmembrane</keyword>
<keyword evidence="3" id="KW-1185">Reference proteome</keyword>
<dbReference type="InterPro" id="IPR003839">
    <property type="entry name" value="7TM_GPCR_serpentine_rcpt_Sru"/>
</dbReference>
<evidence type="ECO:0000256" key="1">
    <source>
        <dbReference type="SAM" id="Phobius"/>
    </source>
</evidence>
<dbReference type="eggNOG" id="ENOG502TJE8">
    <property type="taxonomic scope" value="Eukaryota"/>
</dbReference>
<evidence type="ECO:0000313" key="4">
    <source>
        <dbReference type="WormBase" id="F36G9.5"/>
    </source>
</evidence>
<keyword evidence="1" id="KW-1133">Transmembrane helix</keyword>
<dbReference type="Pfam" id="PF10322">
    <property type="entry name" value="7TM_GPCR_Sru"/>
    <property type="match status" value="1"/>
</dbReference>
<dbReference type="AlphaFoldDB" id="O45474"/>
<sequence>MAGTLTNYSVPSTFHGVPKFINYQFSFFTVPVLLAFVPILYIPATMVVAFRIFKKFLAEYFDRNVNVQLFGVITLSHYMSFLFFIAEFFYLRLPLAGAFTSWCASVQPNGYLIIFIIIVFYINYATMIFPCLVALLRLNLIVFPSSYQKINTKIIKCLPIVFIYPILCIAIMFPGNGFCSHVAYPIYGSIMLRVTDTMFGWTNNYILMFNTFLWVSICLGINAVLIVKLIKFKLSVPSTMRSQLSQKGEISLTLTTTSMALAYLTNGLHTIFGRIYVDLTLFLVALRPFMNDVDTCVVPWVFYLTHPIFQKKSVNQVMASAVERMGS</sequence>
<dbReference type="WormBase" id="F36G9.5">
    <property type="protein sequence ID" value="CE15982"/>
    <property type="gene ID" value="WBGene00005685"/>
    <property type="gene designation" value="sru-22"/>
</dbReference>
<dbReference type="PhylomeDB" id="O45474"/>
<feature type="transmembrane region" description="Helical" evidence="1">
    <location>
        <begin position="111"/>
        <end position="136"/>
    </location>
</feature>
<dbReference type="EMBL" id="BX284605">
    <property type="protein sequence ID" value="CAB04335.1"/>
    <property type="molecule type" value="Genomic_DNA"/>
</dbReference>
<reference evidence="2 3" key="1">
    <citation type="journal article" date="1998" name="Science">
        <title>Genome sequence of the nematode C. elegans: a platform for investigating biology.</title>
        <authorList>
            <consortium name="The C. elegans sequencing consortium"/>
            <person name="Sulson J.E."/>
            <person name="Waterston R."/>
        </authorList>
    </citation>
    <scope>NUCLEOTIDE SEQUENCE [LARGE SCALE GENOMIC DNA]</scope>
    <source>
        <strain evidence="2 3">Bristol N2</strain>
    </source>
</reference>
<dbReference type="PaxDb" id="6239-F36G9.5"/>
<organism evidence="2 3">
    <name type="scientific">Caenorhabditis elegans</name>
    <dbReference type="NCBI Taxonomy" id="6239"/>
    <lineage>
        <taxon>Eukaryota</taxon>
        <taxon>Metazoa</taxon>
        <taxon>Ecdysozoa</taxon>
        <taxon>Nematoda</taxon>
        <taxon>Chromadorea</taxon>
        <taxon>Rhabditida</taxon>
        <taxon>Rhabditina</taxon>
        <taxon>Rhabditomorpha</taxon>
        <taxon>Rhabditoidea</taxon>
        <taxon>Rhabditidae</taxon>
        <taxon>Peloderinae</taxon>
        <taxon>Caenorhabditis</taxon>
    </lineage>
</organism>
<dbReference type="KEGG" id="cel:CELE_F36G9.5"/>
<dbReference type="AGR" id="WB:WBGene00005685"/>
<protein>
    <submittedName>
        <fullName evidence="2">Serpentine Receptor, class U</fullName>
    </submittedName>
</protein>
<evidence type="ECO:0000313" key="3">
    <source>
        <dbReference type="Proteomes" id="UP000001940"/>
    </source>
</evidence>
<proteinExistence type="predicted"/>
<dbReference type="PANTHER" id="PTHR46045">
    <property type="entry name" value="SERPENTINE RECEPTOR, CLASS U-RELATED"/>
    <property type="match status" value="1"/>
</dbReference>
<dbReference type="CTD" id="185368"/>
<gene>
    <name evidence="2 4" type="primary">sru-22</name>
    <name evidence="2" type="ORF">CELE_F36G9.5</name>
    <name evidence="4" type="ORF">F36G9.5</name>
</gene>
<dbReference type="Bgee" id="WBGene00005685">
    <property type="expression patterns" value="Expressed in multicellular organism and 1 other cell type or tissue"/>
</dbReference>
<dbReference type="InParanoid" id="O45474"/>
<keyword evidence="2" id="KW-0675">Receptor</keyword>
<dbReference type="RefSeq" id="NP_507005.1">
    <property type="nucleotide sequence ID" value="NM_074604.3"/>
</dbReference>
<accession>O45474</accession>
<dbReference type="PIR" id="T21873">
    <property type="entry name" value="T21873"/>
</dbReference>
<keyword evidence="1" id="KW-0472">Membrane</keyword>
<name>O45474_CAEEL</name>
<dbReference type="PANTHER" id="PTHR46045:SF7">
    <property type="entry name" value="SERPENTINE RECEPTOR, CLASS U"/>
    <property type="match status" value="1"/>
</dbReference>
<dbReference type="UCSC" id="F36G9.5">
    <property type="organism name" value="c. elegans"/>
</dbReference>